<dbReference type="GO" id="GO:0043625">
    <property type="term" value="C:delta DNA polymerase complex"/>
    <property type="evidence" value="ECO:0007669"/>
    <property type="project" value="TreeGrafter"/>
</dbReference>
<evidence type="ECO:0000256" key="2">
    <source>
        <dbReference type="ARBA" id="ARBA00006035"/>
    </source>
</evidence>
<dbReference type="InterPro" id="IPR007185">
    <property type="entry name" value="DNA_pol_a/d/e_bsu"/>
</dbReference>
<comment type="similarity">
    <text evidence="2">Belongs to the DNA polymerase delta/II small subunit family.</text>
</comment>
<accession>A0A6P7H3A0</accession>
<name>A0A6P7H3A0_DIAVI</name>
<organism evidence="9">
    <name type="scientific">Diabrotica virgifera virgifera</name>
    <name type="common">western corn rootworm</name>
    <dbReference type="NCBI Taxonomy" id="50390"/>
    <lineage>
        <taxon>Eukaryota</taxon>
        <taxon>Metazoa</taxon>
        <taxon>Ecdysozoa</taxon>
        <taxon>Arthropoda</taxon>
        <taxon>Hexapoda</taxon>
        <taxon>Insecta</taxon>
        <taxon>Pterygota</taxon>
        <taxon>Neoptera</taxon>
        <taxon>Endopterygota</taxon>
        <taxon>Coleoptera</taxon>
        <taxon>Polyphaga</taxon>
        <taxon>Cucujiformia</taxon>
        <taxon>Chrysomeloidea</taxon>
        <taxon>Chrysomelidae</taxon>
        <taxon>Galerucinae</taxon>
        <taxon>Diabroticina</taxon>
        <taxon>Diabroticites</taxon>
        <taxon>Diabrotica</taxon>
    </lineage>
</organism>
<evidence type="ECO:0000313" key="8">
    <source>
        <dbReference type="Proteomes" id="UP001652700"/>
    </source>
</evidence>
<evidence type="ECO:0000256" key="4">
    <source>
        <dbReference type="ARBA" id="ARBA00023242"/>
    </source>
</evidence>
<evidence type="ECO:0000259" key="5">
    <source>
        <dbReference type="Pfam" id="PF04042"/>
    </source>
</evidence>
<protein>
    <submittedName>
        <fullName evidence="9">DNA polymerase delta small subunit</fullName>
    </submittedName>
</protein>
<gene>
    <name evidence="9" type="primary">LOC114343860</name>
</gene>
<dbReference type="GO" id="GO:0003677">
    <property type="term" value="F:DNA binding"/>
    <property type="evidence" value="ECO:0007669"/>
    <property type="project" value="InterPro"/>
</dbReference>
<dbReference type="FunCoup" id="A0A6P7H3A0">
    <property type="interactions" value="947"/>
</dbReference>
<dbReference type="CDD" id="cd07387">
    <property type="entry name" value="MPP_PolD2_C"/>
    <property type="match status" value="1"/>
</dbReference>
<evidence type="ECO:0000313" key="9">
    <source>
        <dbReference type="RefSeq" id="XP_028150500.1"/>
    </source>
</evidence>
<feature type="domain" description="DNA polymerase alpha/delta/epsilon subunit B" evidence="5">
    <location>
        <begin position="182"/>
        <end position="392"/>
    </location>
</feature>
<evidence type="ECO:0000259" key="6">
    <source>
        <dbReference type="Pfam" id="PF18018"/>
    </source>
</evidence>
<dbReference type="AlphaFoldDB" id="A0A6P7H3A0"/>
<dbReference type="InParanoid" id="A0A6P7H3A0"/>
<dbReference type="InterPro" id="IPR024826">
    <property type="entry name" value="DNA_pol_delta/II_ssu"/>
</dbReference>
<dbReference type="EnsemblMetazoa" id="XM_050646665.1">
    <property type="protein sequence ID" value="XP_050502622.1"/>
    <property type="gene ID" value="LOC126881927"/>
</dbReference>
<evidence type="ECO:0000256" key="1">
    <source>
        <dbReference type="ARBA" id="ARBA00004123"/>
    </source>
</evidence>
<dbReference type="PANTHER" id="PTHR10416">
    <property type="entry name" value="DNA POLYMERASE DELTA SUBUNIT 2"/>
    <property type="match status" value="1"/>
</dbReference>
<keyword evidence="3" id="KW-0235">DNA replication</keyword>
<reference evidence="7" key="2">
    <citation type="submission" date="2025-05" db="UniProtKB">
        <authorList>
            <consortium name="EnsemblMetazoa"/>
        </authorList>
    </citation>
    <scope>IDENTIFICATION</scope>
</reference>
<reference evidence="9" key="1">
    <citation type="submission" date="2025-04" db="UniProtKB">
        <authorList>
            <consortium name="RefSeq"/>
        </authorList>
    </citation>
    <scope>IDENTIFICATION</scope>
    <source>
        <tissue evidence="9">Whole insect</tissue>
    </source>
</reference>
<proteinExistence type="inferred from homology"/>
<dbReference type="PANTHER" id="PTHR10416:SF0">
    <property type="entry name" value="DNA POLYMERASE DELTA SUBUNIT 2"/>
    <property type="match status" value="1"/>
</dbReference>
<feature type="domain" description="DNA polymerase delta subunit OB-fold" evidence="6">
    <location>
        <begin position="31"/>
        <end position="162"/>
    </location>
</feature>
<evidence type="ECO:0000313" key="7">
    <source>
        <dbReference type="EnsemblMetazoa" id="XP_050502622.1"/>
    </source>
</evidence>
<dbReference type="OrthoDB" id="3763at2759"/>
<dbReference type="Gene3D" id="3.60.21.50">
    <property type="match status" value="1"/>
</dbReference>
<dbReference type="GO" id="GO:0006271">
    <property type="term" value="P:DNA strand elongation involved in DNA replication"/>
    <property type="evidence" value="ECO:0007669"/>
    <property type="project" value="TreeGrafter"/>
</dbReference>
<dbReference type="Pfam" id="PF18018">
    <property type="entry name" value="DNA_pol_D_N"/>
    <property type="match status" value="1"/>
</dbReference>
<comment type="subcellular location">
    <subcellularLocation>
        <location evidence="1">Nucleus</location>
    </subcellularLocation>
</comment>
<dbReference type="Proteomes" id="UP001652700">
    <property type="component" value="Unplaced"/>
</dbReference>
<dbReference type="InterPro" id="IPR040663">
    <property type="entry name" value="DNA_pol_D_N"/>
</dbReference>
<sequence length="436" mass="49479">MPEKMETERPTLKYQNFSEKFGEQPEDYNRQYCSIYLARLNEMEIILKNSIKHKWGDTYPIIKLHKLTEEDKDKCIVIGTLFKDQKLKPSILKELSEANQLVAETNPIINNNFTDDSDKLFIEDEVQRYEIDGVPLSDVVTGITIALLGSDAGKGKFIAEDYVFAGLREQIEKPLFQEDNYIVFLSGLDLINCEKIMWNLELLTFWLSGMLNDESVVPKIARIIIAGNSVRISSEKRKPTISLISRVPETDESVEAVKAFDNFLSQICGLVEVDVMPGENDPSNQILPQKQMHHCMFPNSATYKSLHLVPNPYACSLENINILGTSGQPVQHVMWYSENNTPIQALEKCLEWGHLAPTAPDTLGCYPYYKNDPFVIEKCPHVFFAGNQDEFSTKLIEGGQGQKVRLISIPKFCASHQAVLLNLKNLECTTKIFDTL</sequence>
<dbReference type="RefSeq" id="XP_028150500.1">
    <property type="nucleotide sequence ID" value="XM_028294699.1"/>
</dbReference>
<dbReference type="Pfam" id="PF04042">
    <property type="entry name" value="DNA_pol_E_B"/>
    <property type="match status" value="1"/>
</dbReference>
<keyword evidence="8" id="KW-1185">Reference proteome</keyword>
<dbReference type="InterPro" id="IPR041863">
    <property type="entry name" value="PolD2_C"/>
</dbReference>
<evidence type="ECO:0000256" key="3">
    <source>
        <dbReference type="ARBA" id="ARBA00022705"/>
    </source>
</evidence>
<keyword evidence="4" id="KW-0539">Nucleus</keyword>